<dbReference type="InterPro" id="IPR003737">
    <property type="entry name" value="GlcNAc_PI_deacetylase-related"/>
</dbReference>
<organism evidence="1">
    <name type="scientific">bioreactor metagenome</name>
    <dbReference type="NCBI Taxonomy" id="1076179"/>
    <lineage>
        <taxon>unclassified sequences</taxon>
        <taxon>metagenomes</taxon>
        <taxon>ecological metagenomes</taxon>
    </lineage>
</organism>
<dbReference type="PANTHER" id="PTHR12993">
    <property type="entry name" value="N-ACETYLGLUCOSAMINYL-PHOSPHATIDYLINOSITOL DE-N-ACETYLASE-RELATED"/>
    <property type="match status" value="1"/>
</dbReference>
<protein>
    <submittedName>
        <fullName evidence="1">N-acetyl-alpha-D-glucosaminyl L-malate deacetylase 1</fullName>
        <ecNumber evidence="1">3.5.1.-</ecNumber>
    </submittedName>
</protein>
<dbReference type="Gene3D" id="3.40.50.10320">
    <property type="entry name" value="LmbE-like"/>
    <property type="match status" value="1"/>
</dbReference>
<dbReference type="SUPFAM" id="SSF102588">
    <property type="entry name" value="LmbE-like"/>
    <property type="match status" value="1"/>
</dbReference>
<gene>
    <name evidence="1" type="primary">bshB1_7</name>
    <name evidence="1" type="ORF">SDC9_80242</name>
</gene>
<dbReference type="Pfam" id="PF02585">
    <property type="entry name" value="PIG-L"/>
    <property type="match status" value="1"/>
</dbReference>
<evidence type="ECO:0000313" key="1">
    <source>
        <dbReference type="EMBL" id="MPM33665.1"/>
    </source>
</evidence>
<dbReference type="PANTHER" id="PTHR12993:SF11">
    <property type="entry name" value="N-ACETYLGLUCOSAMINYL-PHOSPHATIDYLINOSITOL DE-N-ACETYLASE"/>
    <property type="match status" value="1"/>
</dbReference>
<comment type="caution">
    <text evidence="1">The sequence shown here is derived from an EMBL/GenBank/DDBJ whole genome shotgun (WGS) entry which is preliminary data.</text>
</comment>
<dbReference type="InterPro" id="IPR024078">
    <property type="entry name" value="LmbE-like_dom_sf"/>
</dbReference>
<keyword evidence="1" id="KW-0378">Hydrolase</keyword>
<name>A0A644YYG7_9ZZZZ</name>
<dbReference type="EC" id="3.5.1.-" evidence="1"/>
<dbReference type="GO" id="GO:0016811">
    <property type="term" value="F:hydrolase activity, acting on carbon-nitrogen (but not peptide) bonds, in linear amides"/>
    <property type="evidence" value="ECO:0007669"/>
    <property type="project" value="TreeGrafter"/>
</dbReference>
<dbReference type="AlphaFoldDB" id="A0A644YYG7"/>
<sequence length="252" mass="28453">MDLGKRIVAILAHPDDAEFMCAGTLSLFRNRGWEVHIVTMTPGDKGSAVHTREEISRIRTGEARRSAQIIGATYHCVGLEDVYIIYDREAINRTTAVLRKIRPSIVITASPTDYMVDHETTARIVQTACFCCGIKNMEVDEAPFEPSPYLYYADAMDGKDKFGHAVAPSMYVDITGEMPVKEEMLKAHASQRDWLLEHHKVDEYILSMKHFAEVRGKEVNRKYAEGFRQHLGHGFQQGNVLAGILEENIIIK</sequence>
<reference evidence="1" key="1">
    <citation type="submission" date="2019-08" db="EMBL/GenBank/DDBJ databases">
        <authorList>
            <person name="Kucharzyk K."/>
            <person name="Murdoch R.W."/>
            <person name="Higgins S."/>
            <person name="Loffler F."/>
        </authorList>
    </citation>
    <scope>NUCLEOTIDE SEQUENCE</scope>
</reference>
<proteinExistence type="predicted"/>
<accession>A0A644YYG7</accession>
<dbReference type="EMBL" id="VSSQ01006724">
    <property type="protein sequence ID" value="MPM33665.1"/>
    <property type="molecule type" value="Genomic_DNA"/>
</dbReference>